<gene>
    <name evidence="5" type="ORF">HBA18_12060</name>
</gene>
<dbReference type="PANTHER" id="PTHR35936:SF17">
    <property type="entry name" value="ARGININE-BINDING EXTRACELLULAR PROTEIN ARTP"/>
    <property type="match status" value="1"/>
</dbReference>
<dbReference type="Pfam" id="PF00497">
    <property type="entry name" value="SBP_bac_3"/>
    <property type="match status" value="1"/>
</dbReference>
<evidence type="ECO:0000256" key="1">
    <source>
        <dbReference type="ARBA" id="ARBA00010333"/>
    </source>
</evidence>
<dbReference type="PANTHER" id="PTHR35936">
    <property type="entry name" value="MEMBRANE-BOUND LYTIC MUREIN TRANSGLYCOSYLASE F"/>
    <property type="match status" value="1"/>
</dbReference>
<feature type="domain" description="Solute-binding protein family 3/N-terminal" evidence="4">
    <location>
        <begin position="31"/>
        <end position="259"/>
    </location>
</feature>
<keyword evidence="2 3" id="KW-0732">Signal</keyword>
<protein>
    <submittedName>
        <fullName evidence="5">Transporter substrate-binding domain-containing protein</fullName>
    </submittedName>
</protein>
<dbReference type="Proteomes" id="UP000501408">
    <property type="component" value="Chromosome 1"/>
</dbReference>
<dbReference type="InterPro" id="IPR001638">
    <property type="entry name" value="Solute-binding_3/MltF_N"/>
</dbReference>
<name>A0ABX6K9J9_SALCS</name>
<comment type="similarity">
    <text evidence="1">Belongs to the bacterial solute-binding protein 3 family.</text>
</comment>
<reference evidence="5 6" key="1">
    <citation type="submission" date="2020-03" db="EMBL/GenBank/DDBJ databases">
        <title>Genome mining reveals the biosynthetic pathways of PHA and ectoines of the halophilic strain Salinivibrio costicola M318 isolated from fermented shrimp paste.</title>
        <authorList>
            <person name="Doan T.V."/>
            <person name="Tran L.T."/>
            <person name="Trieu T.A."/>
            <person name="Nguyen Q.V."/>
            <person name="Quach T.N."/>
            <person name="Phi T.Q."/>
            <person name="Kumar S."/>
        </authorList>
    </citation>
    <scope>NUCLEOTIDE SEQUENCE [LARGE SCALE GENOMIC DNA]</scope>
    <source>
        <strain evidence="5 6">M318</strain>
    </source>
</reference>
<keyword evidence="6" id="KW-1185">Reference proteome</keyword>
<evidence type="ECO:0000259" key="4">
    <source>
        <dbReference type="SMART" id="SM00062"/>
    </source>
</evidence>
<evidence type="ECO:0000256" key="2">
    <source>
        <dbReference type="ARBA" id="ARBA00022729"/>
    </source>
</evidence>
<evidence type="ECO:0000313" key="6">
    <source>
        <dbReference type="Proteomes" id="UP000501408"/>
    </source>
</evidence>
<evidence type="ECO:0000313" key="5">
    <source>
        <dbReference type="EMBL" id="QIR07036.1"/>
    </source>
</evidence>
<dbReference type="RefSeq" id="WP_167314874.1">
    <property type="nucleotide sequence ID" value="NZ_CP050266.1"/>
</dbReference>
<proteinExistence type="inferred from homology"/>
<feature type="signal peptide" evidence="3">
    <location>
        <begin position="1"/>
        <end position="19"/>
    </location>
</feature>
<accession>A0ABX6K9J9</accession>
<dbReference type="SUPFAM" id="SSF53850">
    <property type="entry name" value="Periplasmic binding protein-like II"/>
    <property type="match status" value="1"/>
</dbReference>
<dbReference type="SMART" id="SM00062">
    <property type="entry name" value="PBPb"/>
    <property type="match status" value="1"/>
</dbReference>
<feature type="chain" id="PRO_5047270104" evidence="3">
    <location>
        <begin position="20"/>
        <end position="275"/>
    </location>
</feature>
<evidence type="ECO:0000256" key="3">
    <source>
        <dbReference type="SAM" id="SignalP"/>
    </source>
</evidence>
<sequence length="275" mass="30290">MRQIVIIIASLLLISSVSAETLNARIEAGKPVRLGFANEKPWAYLDSDGKPTGLINDYTIDILNRMGINHIEPVFTEWGGLIPGLRAKRFDIITGGMYILSSRCQKIAFSEPIGRFRDAFIVPKGNPKDIHDYPDVVRESARLVTGVGYNMTNSARDAGLSESLIIQVPGPAEILSAVKEGRAEVGAVPYFTALYLAKQAPDSLSVSDPARATSQTGHYIGIGFRKEDNAFLEQFDEAQAKYMGSPQMLERVKKYGYREAQYPDGIATSQLCQRQ</sequence>
<organism evidence="5 6">
    <name type="scientific">Salinivibrio costicola</name>
    <name type="common">Vibrio costicola</name>
    <dbReference type="NCBI Taxonomy" id="51367"/>
    <lineage>
        <taxon>Bacteria</taxon>
        <taxon>Pseudomonadati</taxon>
        <taxon>Pseudomonadota</taxon>
        <taxon>Gammaproteobacteria</taxon>
        <taxon>Vibrionales</taxon>
        <taxon>Vibrionaceae</taxon>
        <taxon>Salinivibrio</taxon>
    </lineage>
</organism>
<dbReference type="EMBL" id="CP050266">
    <property type="protein sequence ID" value="QIR07036.1"/>
    <property type="molecule type" value="Genomic_DNA"/>
</dbReference>
<dbReference type="Gene3D" id="3.40.190.10">
    <property type="entry name" value="Periplasmic binding protein-like II"/>
    <property type="match status" value="2"/>
</dbReference>